<comment type="similarity">
    <text evidence="1">Belongs to the bactofilin family.</text>
</comment>
<reference evidence="2 3" key="1">
    <citation type="submission" date="2019-04" db="EMBL/GenBank/DDBJ databases">
        <title>Cohnella sp. nov. isolated from preserved vegetables.</title>
        <authorList>
            <person name="Lin S.-Y."/>
            <person name="Hung M.-H."/>
            <person name="Young C.-C."/>
        </authorList>
    </citation>
    <scope>NUCLEOTIDE SEQUENCE [LARGE SCALE GENOMIC DNA]</scope>
    <source>
        <strain evidence="2 3">CC-MHH1044</strain>
    </source>
</reference>
<evidence type="ECO:0000256" key="1">
    <source>
        <dbReference type="ARBA" id="ARBA00044755"/>
    </source>
</evidence>
<name>A0A4S4BXD5_9BACL</name>
<evidence type="ECO:0000313" key="3">
    <source>
        <dbReference type="Proteomes" id="UP000310636"/>
    </source>
</evidence>
<comment type="caution">
    <text evidence="2">The sequence shown here is derived from an EMBL/GenBank/DDBJ whole genome shotgun (WGS) entry which is preliminary data.</text>
</comment>
<sequence>MIGRKSKVDPGKTDTLIGEGTVFNGKITSQASIRLEGEVRGDIECEGDVIIGERGSAHSDIVARNVILAGKVTGNVSAKGKLVLKTTGFLLGDLQAQELEVEPGGVFQGTSRMELKESLKAVLPLEA</sequence>
<dbReference type="RefSeq" id="WP_136369856.1">
    <property type="nucleotide sequence ID" value="NZ_SSOB01000012.1"/>
</dbReference>
<dbReference type="EMBL" id="SSOB01000012">
    <property type="protein sequence ID" value="THF79868.1"/>
    <property type="molecule type" value="Genomic_DNA"/>
</dbReference>
<dbReference type="AlphaFoldDB" id="A0A4S4BXD5"/>
<proteinExistence type="inferred from homology"/>
<dbReference type="PANTHER" id="PTHR35024:SF4">
    <property type="entry name" value="POLYMER-FORMING CYTOSKELETAL PROTEIN"/>
    <property type="match status" value="1"/>
</dbReference>
<dbReference type="OrthoDB" id="9789407at2"/>
<gene>
    <name evidence="2" type="ORF">E6C55_11060</name>
</gene>
<organism evidence="2 3">
    <name type="scientific">Cohnella fermenti</name>
    <dbReference type="NCBI Taxonomy" id="2565925"/>
    <lineage>
        <taxon>Bacteria</taxon>
        <taxon>Bacillati</taxon>
        <taxon>Bacillota</taxon>
        <taxon>Bacilli</taxon>
        <taxon>Bacillales</taxon>
        <taxon>Paenibacillaceae</taxon>
        <taxon>Cohnella</taxon>
    </lineage>
</organism>
<protein>
    <submittedName>
        <fullName evidence="2">Polymer-forming cytoskeletal protein</fullName>
    </submittedName>
</protein>
<keyword evidence="3" id="KW-1185">Reference proteome</keyword>
<evidence type="ECO:0000313" key="2">
    <source>
        <dbReference type="EMBL" id="THF79868.1"/>
    </source>
</evidence>
<dbReference type="Proteomes" id="UP000310636">
    <property type="component" value="Unassembled WGS sequence"/>
</dbReference>
<dbReference type="Pfam" id="PF04519">
    <property type="entry name" value="Bactofilin"/>
    <property type="match status" value="1"/>
</dbReference>
<dbReference type="InterPro" id="IPR007607">
    <property type="entry name" value="BacA/B"/>
</dbReference>
<dbReference type="PANTHER" id="PTHR35024">
    <property type="entry name" value="HYPOTHETICAL CYTOSOLIC PROTEIN"/>
    <property type="match status" value="1"/>
</dbReference>
<accession>A0A4S4BXD5</accession>